<evidence type="ECO:0000256" key="16">
    <source>
        <dbReference type="SAM" id="SignalP"/>
    </source>
</evidence>
<evidence type="ECO:0000256" key="7">
    <source>
        <dbReference type="ARBA" id="ARBA00023002"/>
    </source>
</evidence>
<keyword evidence="11" id="KW-0119">Carbohydrate metabolism</keyword>
<evidence type="ECO:0000256" key="9">
    <source>
        <dbReference type="ARBA" id="ARBA00023033"/>
    </source>
</evidence>
<feature type="chain" id="PRO_5040327542" description="lytic cellulose monooxygenase (C4-dehydrogenating)" evidence="16">
    <location>
        <begin position="18"/>
        <end position="230"/>
    </location>
</feature>
<keyword evidence="5 16" id="KW-0732">Signal</keyword>
<name>A0A9P9Y0X9_9HYPO</name>
<evidence type="ECO:0000256" key="4">
    <source>
        <dbReference type="ARBA" id="ARBA00022723"/>
    </source>
</evidence>
<keyword evidence="3" id="KW-0964">Secreted</keyword>
<evidence type="ECO:0000256" key="15">
    <source>
        <dbReference type="ARBA" id="ARBA00047174"/>
    </source>
</evidence>
<evidence type="ECO:0000256" key="8">
    <source>
        <dbReference type="ARBA" id="ARBA00023008"/>
    </source>
</evidence>
<comment type="subcellular location">
    <subcellularLocation>
        <location evidence="2">Secreted</location>
    </subcellularLocation>
</comment>
<sequence length="230" mass="24033">MKLSFALLALAGAVTNAHYTIPRASSGGVSASADWQFTRRTENHNSNGPITDVTSSQMTCYELNPGTAAPQTLPVSAGGTVKFSIAPSIYHPGPVNVYMAKAPSSVANFDGKGDVWFKIWGDAPKITSSSIEFPSNGVSEIEVPIPSCIANGEYLIRFEQTGLHSASSPNGAQLYLSCTQVSVTGGTGTYSPSLMSFPGAYSANDPGLLINIYWPVSTNYASPGGPALQC</sequence>
<dbReference type="PANTHER" id="PTHR33353:SF10">
    <property type="entry name" value="ENDO-BETA-1,4-GLUCANASE D"/>
    <property type="match status" value="1"/>
</dbReference>
<evidence type="ECO:0000256" key="14">
    <source>
        <dbReference type="ARBA" id="ARBA00045077"/>
    </source>
</evidence>
<dbReference type="RefSeq" id="XP_051362147.1">
    <property type="nucleotide sequence ID" value="XM_051506584.1"/>
</dbReference>
<evidence type="ECO:0000259" key="17">
    <source>
        <dbReference type="Pfam" id="PF03443"/>
    </source>
</evidence>
<evidence type="ECO:0000256" key="2">
    <source>
        <dbReference type="ARBA" id="ARBA00004613"/>
    </source>
</evidence>
<evidence type="ECO:0000256" key="13">
    <source>
        <dbReference type="ARBA" id="ARBA00044502"/>
    </source>
</evidence>
<dbReference type="Gene3D" id="2.70.50.70">
    <property type="match status" value="1"/>
</dbReference>
<dbReference type="OrthoDB" id="5271017at2759"/>
<dbReference type="PANTHER" id="PTHR33353">
    <property type="entry name" value="PUTATIVE (AFU_ORTHOLOGUE AFUA_1G12560)-RELATED"/>
    <property type="match status" value="1"/>
</dbReference>
<comment type="cofactor">
    <cofactor evidence="1">
        <name>Cu(2+)</name>
        <dbReference type="ChEBI" id="CHEBI:29036"/>
    </cofactor>
</comment>
<organism evidence="18 19">
    <name type="scientific">Emericellopsis cladophorae</name>
    <dbReference type="NCBI Taxonomy" id="2686198"/>
    <lineage>
        <taxon>Eukaryota</taxon>
        <taxon>Fungi</taxon>
        <taxon>Dikarya</taxon>
        <taxon>Ascomycota</taxon>
        <taxon>Pezizomycotina</taxon>
        <taxon>Sordariomycetes</taxon>
        <taxon>Hypocreomycetidae</taxon>
        <taxon>Hypocreales</taxon>
        <taxon>Bionectriaceae</taxon>
        <taxon>Emericellopsis</taxon>
    </lineage>
</organism>
<dbReference type="GO" id="GO:0005576">
    <property type="term" value="C:extracellular region"/>
    <property type="evidence" value="ECO:0007669"/>
    <property type="project" value="UniProtKB-SubCell"/>
</dbReference>
<comment type="similarity">
    <text evidence="13">Belongs to the polysaccharide monooxygenase AA9 family.</text>
</comment>
<evidence type="ECO:0000256" key="6">
    <source>
        <dbReference type="ARBA" id="ARBA00023001"/>
    </source>
</evidence>
<keyword evidence="12" id="KW-0624">Polysaccharide degradation</keyword>
<dbReference type="Proteomes" id="UP001055219">
    <property type="component" value="Unassembled WGS sequence"/>
</dbReference>
<evidence type="ECO:0000256" key="1">
    <source>
        <dbReference type="ARBA" id="ARBA00001973"/>
    </source>
</evidence>
<feature type="signal peptide" evidence="16">
    <location>
        <begin position="1"/>
        <end position="17"/>
    </location>
</feature>
<dbReference type="Pfam" id="PF03443">
    <property type="entry name" value="AA9"/>
    <property type="match status" value="1"/>
</dbReference>
<accession>A0A9P9Y0X9</accession>
<evidence type="ECO:0000256" key="12">
    <source>
        <dbReference type="ARBA" id="ARBA00023326"/>
    </source>
</evidence>
<evidence type="ECO:0000256" key="3">
    <source>
        <dbReference type="ARBA" id="ARBA00022525"/>
    </source>
</evidence>
<keyword evidence="8" id="KW-0186">Copper</keyword>
<evidence type="ECO:0000256" key="5">
    <source>
        <dbReference type="ARBA" id="ARBA00022729"/>
    </source>
</evidence>
<proteinExistence type="inferred from homology"/>
<keyword evidence="6" id="KW-0136">Cellulose degradation</keyword>
<dbReference type="GO" id="GO:0046872">
    <property type="term" value="F:metal ion binding"/>
    <property type="evidence" value="ECO:0007669"/>
    <property type="project" value="UniProtKB-KW"/>
</dbReference>
<protein>
    <recommendedName>
        <fullName evidence="15">lytic cellulose monooxygenase (C4-dehydrogenating)</fullName>
        <ecNumber evidence="15">1.14.99.56</ecNumber>
    </recommendedName>
</protein>
<evidence type="ECO:0000256" key="11">
    <source>
        <dbReference type="ARBA" id="ARBA00023277"/>
    </source>
</evidence>
<dbReference type="GeneID" id="75830554"/>
<dbReference type="AlphaFoldDB" id="A0A9P9Y0X9"/>
<evidence type="ECO:0000256" key="10">
    <source>
        <dbReference type="ARBA" id="ARBA00023157"/>
    </source>
</evidence>
<dbReference type="CDD" id="cd21175">
    <property type="entry name" value="LPMO_AA9"/>
    <property type="match status" value="1"/>
</dbReference>
<dbReference type="GO" id="GO:0030245">
    <property type="term" value="P:cellulose catabolic process"/>
    <property type="evidence" value="ECO:0007669"/>
    <property type="project" value="UniProtKB-KW"/>
</dbReference>
<comment type="caution">
    <text evidence="18">The sequence shown here is derived from an EMBL/GenBank/DDBJ whole genome shotgun (WGS) entry which is preliminary data.</text>
</comment>
<feature type="domain" description="Auxiliary Activity family 9 catalytic" evidence="17">
    <location>
        <begin position="18"/>
        <end position="220"/>
    </location>
</feature>
<evidence type="ECO:0000313" key="18">
    <source>
        <dbReference type="EMBL" id="KAI6781291.1"/>
    </source>
</evidence>
<dbReference type="EC" id="1.14.99.56" evidence="15"/>
<reference evidence="18" key="1">
    <citation type="journal article" date="2021" name="J Fungi (Basel)">
        <title>Genomic and Metabolomic Analyses of the Marine Fungus Emericellopsis cladophorae: Insights into Saltwater Adaptability Mechanisms and Its Biosynthetic Potential.</title>
        <authorList>
            <person name="Goncalves M.F.M."/>
            <person name="Hilario S."/>
            <person name="Van de Peer Y."/>
            <person name="Esteves A.C."/>
            <person name="Alves A."/>
        </authorList>
    </citation>
    <scope>NUCLEOTIDE SEQUENCE</scope>
    <source>
        <strain evidence="18">MUM 19.33</strain>
    </source>
</reference>
<keyword evidence="19" id="KW-1185">Reference proteome</keyword>
<comment type="catalytic activity">
    <reaction evidence="14">
        <text>[(1-&gt;4)-beta-D-glucosyl]n+m + reduced acceptor + O2 = 4-dehydro-beta-D-glucosyl-[(1-&gt;4)-beta-D-glucosyl]n-1 + [(1-&gt;4)-beta-D-glucosyl]m + acceptor + H2O.</text>
        <dbReference type="EC" id="1.14.99.56"/>
    </reaction>
</comment>
<dbReference type="InterPro" id="IPR005103">
    <property type="entry name" value="AA9_LPMO"/>
</dbReference>
<dbReference type="InterPro" id="IPR049892">
    <property type="entry name" value="AA9"/>
</dbReference>
<keyword evidence="9" id="KW-0503">Monooxygenase</keyword>
<keyword evidence="4" id="KW-0479">Metal-binding</keyword>
<dbReference type="GO" id="GO:0004497">
    <property type="term" value="F:monooxygenase activity"/>
    <property type="evidence" value="ECO:0007669"/>
    <property type="project" value="UniProtKB-KW"/>
</dbReference>
<gene>
    <name evidence="18" type="ORF">J7T54_004064</name>
</gene>
<evidence type="ECO:0000313" key="19">
    <source>
        <dbReference type="Proteomes" id="UP001055219"/>
    </source>
</evidence>
<reference evidence="18" key="2">
    <citation type="submission" date="2022-07" db="EMBL/GenBank/DDBJ databases">
        <authorList>
            <person name="Goncalves M.F.M."/>
            <person name="Hilario S."/>
            <person name="Van De Peer Y."/>
            <person name="Esteves A.C."/>
            <person name="Alves A."/>
        </authorList>
    </citation>
    <scope>NUCLEOTIDE SEQUENCE</scope>
    <source>
        <strain evidence="18">MUM 19.33</strain>
    </source>
</reference>
<keyword evidence="7" id="KW-0560">Oxidoreductase</keyword>
<dbReference type="EMBL" id="JAGIXG020000023">
    <property type="protein sequence ID" value="KAI6781291.1"/>
    <property type="molecule type" value="Genomic_DNA"/>
</dbReference>
<keyword evidence="10" id="KW-1015">Disulfide bond</keyword>